<sequence>MKAETKLNRNRISISRLLVCLVKQQQQQIPRVPRPTSASESDRRKILACAICWAIAVNLELGGRKAQDIPVVSARTVQPVCAPGSSSRFFVRTRPAASSKGWITGAEQKRTHSHTGY</sequence>
<reference evidence="1" key="1">
    <citation type="submission" date="2007-03" db="EMBL/GenBank/DDBJ databases">
        <title>Annotation of Culex pipiens quinquefasciatus.</title>
        <authorList>
            <consortium name="The Broad Institute Genome Sequencing Platform"/>
            <person name="Atkinson P.W."/>
            <person name="Hemingway J."/>
            <person name="Christensen B.M."/>
            <person name="Higgs S."/>
            <person name="Kodira C."/>
            <person name="Hannick L."/>
            <person name="Megy K."/>
            <person name="O'Leary S."/>
            <person name="Pearson M."/>
            <person name="Haas B.J."/>
            <person name="Mauceli E."/>
            <person name="Wortman J.R."/>
            <person name="Lee N.H."/>
            <person name="Guigo R."/>
            <person name="Stanke M."/>
            <person name="Alvarado L."/>
            <person name="Amedeo P."/>
            <person name="Antoine C.H."/>
            <person name="Arensburger P."/>
            <person name="Bidwell S.L."/>
            <person name="Crawford M."/>
            <person name="Camaro F."/>
            <person name="Devon K."/>
            <person name="Engels R."/>
            <person name="Hammond M."/>
            <person name="Howarth C."/>
            <person name="Koehrsen M."/>
            <person name="Lawson D."/>
            <person name="Montgomery P."/>
            <person name="Nene V."/>
            <person name="Nusbaum C."/>
            <person name="Puiu D."/>
            <person name="Romero-Severson J."/>
            <person name="Severson D.W."/>
            <person name="Shumway M."/>
            <person name="Sisk P."/>
            <person name="Stolte C."/>
            <person name="Zeng Q."/>
            <person name="Eisenstadt E."/>
            <person name="Fraser-Liggett C."/>
            <person name="Strausberg R."/>
            <person name="Galagan J."/>
            <person name="Birren B."/>
            <person name="Collins F.H."/>
        </authorList>
    </citation>
    <scope>NUCLEOTIDE SEQUENCE [LARGE SCALE GENOMIC DNA]</scope>
    <source>
        <strain evidence="1">JHB</strain>
    </source>
</reference>
<name>B0WZU5_CULQU</name>
<accession>B0WZU5</accession>
<dbReference type="EnsemblMetazoa" id="CPIJ012868-RA">
    <property type="protein sequence ID" value="CPIJ012868-PA"/>
    <property type="gene ID" value="CPIJ012868"/>
</dbReference>
<dbReference type="KEGG" id="cqu:CpipJ_CPIJ012868"/>
<dbReference type="EMBL" id="DS232218">
    <property type="protein sequence ID" value="EDS37770.1"/>
    <property type="molecule type" value="Genomic_DNA"/>
</dbReference>
<organism>
    <name type="scientific">Culex quinquefasciatus</name>
    <name type="common">Southern house mosquito</name>
    <name type="synonym">Culex pungens</name>
    <dbReference type="NCBI Taxonomy" id="7176"/>
    <lineage>
        <taxon>Eukaryota</taxon>
        <taxon>Metazoa</taxon>
        <taxon>Ecdysozoa</taxon>
        <taxon>Arthropoda</taxon>
        <taxon>Hexapoda</taxon>
        <taxon>Insecta</taxon>
        <taxon>Pterygota</taxon>
        <taxon>Neoptera</taxon>
        <taxon>Endopterygota</taxon>
        <taxon>Diptera</taxon>
        <taxon>Nematocera</taxon>
        <taxon>Culicoidea</taxon>
        <taxon>Culicidae</taxon>
        <taxon>Culicinae</taxon>
        <taxon>Culicini</taxon>
        <taxon>Culex</taxon>
        <taxon>Culex</taxon>
    </lineage>
</organism>
<gene>
    <name evidence="2" type="primary">6045574</name>
    <name evidence="1" type="ORF">CpipJ_CPIJ012868</name>
</gene>
<evidence type="ECO:0000313" key="3">
    <source>
        <dbReference type="Proteomes" id="UP000002320"/>
    </source>
</evidence>
<evidence type="ECO:0000313" key="2">
    <source>
        <dbReference type="EnsemblMetazoa" id="CPIJ012868-PA"/>
    </source>
</evidence>
<evidence type="ECO:0000313" key="1">
    <source>
        <dbReference type="EMBL" id="EDS37770.1"/>
    </source>
</evidence>
<keyword evidence="3" id="KW-1185">Reference proteome</keyword>
<dbReference type="VEuPathDB" id="VectorBase:CPIJ012868"/>
<proteinExistence type="predicted"/>
<dbReference type="HOGENOM" id="CLU_2087162_0_0_1"/>
<dbReference type="AlphaFoldDB" id="B0WZU5"/>
<dbReference type="Proteomes" id="UP000002320">
    <property type="component" value="Unassembled WGS sequence"/>
</dbReference>
<dbReference type="InParanoid" id="B0WZU5"/>
<protein>
    <submittedName>
        <fullName evidence="1 2">Uncharacterized protein</fullName>
    </submittedName>
</protein>
<reference evidence="2" key="2">
    <citation type="submission" date="2020-05" db="UniProtKB">
        <authorList>
            <consortium name="EnsemblMetazoa"/>
        </authorList>
    </citation>
    <scope>IDENTIFICATION</scope>
    <source>
        <strain evidence="2">JHB</strain>
    </source>
</reference>